<comment type="similarity">
    <text evidence="1">Belongs to the membrane fusion protein (MFP) (TC 8.A.1) family.</text>
</comment>
<evidence type="ECO:0000313" key="6">
    <source>
        <dbReference type="EMBL" id="ODS31706.1"/>
    </source>
</evidence>
<dbReference type="GO" id="GO:0030288">
    <property type="term" value="C:outer membrane-bounded periplasmic space"/>
    <property type="evidence" value="ECO:0007669"/>
    <property type="project" value="TreeGrafter"/>
</dbReference>
<dbReference type="Pfam" id="PF25954">
    <property type="entry name" value="Beta-barrel_RND_2"/>
    <property type="match status" value="1"/>
</dbReference>
<dbReference type="SUPFAM" id="SSF111369">
    <property type="entry name" value="HlyD-like secretion proteins"/>
    <property type="match status" value="1"/>
</dbReference>
<dbReference type="Gene3D" id="2.40.420.20">
    <property type="match status" value="1"/>
</dbReference>
<dbReference type="GO" id="GO:0022857">
    <property type="term" value="F:transmembrane transporter activity"/>
    <property type="evidence" value="ECO:0007669"/>
    <property type="project" value="InterPro"/>
</dbReference>
<dbReference type="GO" id="GO:0060003">
    <property type="term" value="P:copper ion export"/>
    <property type="evidence" value="ECO:0007669"/>
    <property type="project" value="TreeGrafter"/>
</dbReference>
<dbReference type="AlphaFoldDB" id="A0A1E3X7U6"/>
<accession>A0A1E3X7U6</accession>
<proteinExistence type="inferred from homology"/>
<dbReference type="GO" id="GO:0016020">
    <property type="term" value="C:membrane"/>
    <property type="evidence" value="ECO:0007669"/>
    <property type="project" value="InterPro"/>
</dbReference>
<dbReference type="GO" id="GO:0046914">
    <property type="term" value="F:transition metal ion binding"/>
    <property type="evidence" value="ECO:0007669"/>
    <property type="project" value="TreeGrafter"/>
</dbReference>
<dbReference type="InterPro" id="IPR051909">
    <property type="entry name" value="MFP_Cation_Efflux"/>
</dbReference>
<evidence type="ECO:0000313" key="7">
    <source>
        <dbReference type="Proteomes" id="UP000094056"/>
    </source>
</evidence>
<name>A0A1E3X7U6_9BACT</name>
<comment type="caution">
    <text evidence="6">The sequence shown here is derived from an EMBL/GenBank/DDBJ whole genome shotgun (WGS) entry which is preliminary data.</text>
</comment>
<dbReference type="NCBIfam" id="TIGR01730">
    <property type="entry name" value="RND_mfp"/>
    <property type="match status" value="1"/>
</dbReference>
<gene>
    <name evidence="6" type="primary">czcB</name>
    <name evidence="6" type="ORF">SCARUB_03169</name>
</gene>
<protein>
    <submittedName>
        <fullName evidence="6">Cobalt-zinc-cadmium resistance protein CzcB</fullName>
    </submittedName>
</protein>
<dbReference type="PANTHER" id="PTHR30097:SF15">
    <property type="entry name" value="CATION EFFLUX SYSTEM PROTEIN CUSB"/>
    <property type="match status" value="1"/>
</dbReference>
<sequence>MFINFIVYLIIFLTTVTHTYGSKGNEVYGNESAHHDHGHGEAAIDVTIWTEKVELFMEYESLVKDKISEFVSHLTDLSDFKPIMDARVILETITPSGKNLQASVNAPIRPGIFTPSLTFPESGAYEIKMSVKSNKVTDSLLIKNIVVYDNASSVEHQHLHDEEEREISFLKEQQWMLGLKTGTSTKTTLYESILANAKVVPRSEAIAEITTPIPGKVVFDKDLYKTPIIGDNVIKGQTLAIINPLLPPSSIELNLTQTKERLSKANSDLERARQLYKSGAISFKKLQEAELKYKIEESHHKNLSAKIESYKAPQTYADKNKSHHKSDSNYIYLNSPISGTIVASNFLVGTHIDVHEMLFTVIDLSSIWIEAQVYEHDIPKVLSSSGAAFQIPGYPGEIYPINDETGRLINVGVVVDEETRTVPVIYEVINPDLKLRIGMFLDISIHTSKAINSVAIPQTSILDEGGKYTAYVHVSGESFVKRDITIGITDRGLTEVKSGINPGERVVTEGAYQVKLASMTGSLERGHGHAH</sequence>
<dbReference type="Pfam" id="PF25975">
    <property type="entry name" value="CzcB_C"/>
    <property type="match status" value="1"/>
</dbReference>
<keyword evidence="2" id="KW-0813">Transport</keyword>
<keyword evidence="3" id="KW-0175">Coiled coil</keyword>
<evidence type="ECO:0000259" key="5">
    <source>
        <dbReference type="Pfam" id="PF25975"/>
    </source>
</evidence>
<dbReference type="Gene3D" id="2.40.30.170">
    <property type="match status" value="1"/>
</dbReference>
<organism evidence="6 7">
    <name type="scientific">Candidatus Scalindua rubra</name>
    <dbReference type="NCBI Taxonomy" id="1872076"/>
    <lineage>
        <taxon>Bacteria</taxon>
        <taxon>Pseudomonadati</taxon>
        <taxon>Planctomycetota</taxon>
        <taxon>Candidatus Brocadiia</taxon>
        <taxon>Candidatus Brocadiales</taxon>
        <taxon>Candidatus Scalinduaceae</taxon>
        <taxon>Candidatus Scalindua</taxon>
    </lineage>
</organism>
<dbReference type="PATRIC" id="fig|1872076.5.peg.3763"/>
<dbReference type="EMBL" id="MAYW01000099">
    <property type="protein sequence ID" value="ODS31706.1"/>
    <property type="molecule type" value="Genomic_DNA"/>
</dbReference>
<feature type="domain" description="CusB-like beta-barrel" evidence="4">
    <location>
        <begin position="366"/>
        <end position="448"/>
    </location>
</feature>
<dbReference type="Gene3D" id="1.10.287.470">
    <property type="entry name" value="Helix hairpin bin"/>
    <property type="match status" value="1"/>
</dbReference>
<dbReference type="PANTHER" id="PTHR30097">
    <property type="entry name" value="CATION EFFLUX SYSTEM PROTEIN CUSB"/>
    <property type="match status" value="1"/>
</dbReference>
<evidence type="ECO:0000256" key="3">
    <source>
        <dbReference type="SAM" id="Coils"/>
    </source>
</evidence>
<evidence type="ECO:0000256" key="2">
    <source>
        <dbReference type="ARBA" id="ARBA00022448"/>
    </source>
</evidence>
<reference evidence="6 7" key="1">
    <citation type="submission" date="2016-07" db="EMBL/GenBank/DDBJ databases">
        <title>Draft genome of Scalindua rubra, obtained from a brine-seawater interface in the Red Sea, sheds light on salt adaptation in anammox bacteria.</title>
        <authorList>
            <person name="Speth D.R."/>
            <person name="Lagkouvardos I."/>
            <person name="Wang Y."/>
            <person name="Qian P.-Y."/>
            <person name="Dutilh B.E."/>
            <person name="Jetten M.S."/>
        </authorList>
    </citation>
    <scope>NUCLEOTIDE SEQUENCE [LARGE SCALE GENOMIC DNA]</scope>
    <source>
        <strain evidence="6">BSI-1</strain>
    </source>
</reference>
<dbReference type="InterPro" id="IPR006143">
    <property type="entry name" value="RND_pump_MFP"/>
</dbReference>
<feature type="coiled-coil region" evidence="3">
    <location>
        <begin position="255"/>
        <end position="306"/>
    </location>
</feature>
<dbReference type="InterPro" id="IPR058649">
    <property type="entry name" value="CzcB_C"/>
</dbReference>
<evidence type="ECO:0000259" key="4">
    <source>
        <dbReference type="Pfam" id="PF25954"/>
    </source>
</evidence>
<dbReference type="GO" id="GO:0015679">
    <property type="term" value="P:plasma membrane copper ion transport"/>
    <property type="evidence" value="ECO:0007669"/>
    <property type="project" value="TreeGrafter"/>
</dbReference>
<evidence type="ECO:0000256" key="1">
    <source>
        <dbReference type="ARBA" id="ARBA00009477"/>
    </source>
</evidence>
<dbReference type="Proteomes" id="UP000094056">
    <property type="component" value="Unassembled WGS sequence"/>
</dbReference>
<feature type="domain" description="CzcB-like C-terminal circularly permuted SH3-like" evidence="5">
    <location>
        <begin position="454"/>
        <end position="515"/>
    </location>
</feature>
<dbReference type="InterPro" id="IPR058792">
    <property type="entry name" value="Beta-barrel_RND_2"/>
</dbReference>